<feature type="domain" description="Peptidase M16 C-terminal" evidence="3">
    <location>
        <begin position="188"/>
        <end position="361"/>
    </location>
</feature>
<dbReference type="InterPro" id="IPR011249">
    <property type="entry name" value="Metalloenz_LuxS/M16"/>
</dbReference>
<evidence type="ECO:0000256" key="1">
    <source>
        <dbReference type="SAM" id="SignalP"/>
    </source>
</evidence>
<dbReference type="PANTHER" id="PTHR11851">
    <property type="entry name" value="METALLOPROTEASE"/>
    <property type="match status" value="1"/>
</dbReference>
<feature type="signal peptide" evidence="1">
    <location>
        <begin position="1"/>
        <end position="20"/>
    </location>
</feature>
<dbReference type="Gene3D" id="3.30.830.10">
    <property type="entry name" value="Metalloenzyme, LuxS/M16 peptidase-like"/>
    <property type="match status" value="2"/>
</dbReference>
<dbReference type="InterPro" id="IPR007863">
    <property type="entry name" value="Peptidase_M16_C"/>
</dbReference>
<dbReference type="AlphaFoldDB" id="A0AA48KIT1"/>
<reference evidence="4 5" key="1">
    <citation type="submission" date="2023-01" db="EMBL/GenBank/DDBJ databases">
        <title>Complete genome sequence of Roseicyclus marinus strain Dej080120_10.</title>
        <authorList>
            <person name="Ueki S."/>
            <person name="Maruyama F."/>
        </authorList>
    </citation>
    <scope>NUCLEOTIDE SEQUENCE [LARGE SCALE GENOMIC DNA]</scope>
    <source>
        <strain evidence="4 5">Dej080120_10</strain>
    </source>
</reference>
<evidence type="ECO:0000259" key="3">
    <source>
        <dbReference type="Pfam" id="PF05193"/>
    </source>
</evidence>
<accession>A0AA48KIT1</accession>
<evidence type="ECO:0000259" key="2">
    <source>
        <dbReference type="Pfam" id="PF00675"/>
    </source>
</evidence>
<organism evidence="4 5">
    <name type="scientific">Roseicyclus marinus</name>
    <dbReference type="NCBI Taxonomy" id="2161673"/>
    <lineage>
        <taxon>Bacteria</taxon>
        <taxon>Pseudomonadati</taxon>
        <taxon>Pseudomonadota</taxon>
        <taxon>Alphaproteobacteria</taxon>
        <taxon>Rhodobacterales</taxon>
        <taxon>Roseobacteraceae</taxon>
        <taxon>Roseicyclus</taxon>
    </lineage>
</organism>
<keyword evidence="5" id="KW-1185">Reference proteome</keyword>
<gene>
    <name evidence="4" type="ORF">MACH21_02800</name>
</gene>
<evidence type="ECO:0000313" key="4">
    <source>
        <dbReference type="EMBL" id="BDW84103.1"/>
    </source>
</evidence>
<dbReference type="Pfam" id="PF05193">
    <property type="entry name" value="Peptidase_M16_C"/>
    <property type="match status" value="1"/>
</dbReference>
<protein>
    <submittedName>
        <fullName evidence="4">Peptidase M16</fullName>
    </submittedName>
</protein>
<proteinExistence type="predicted"/>
<dbReference type="KEGG" id="rmai:MACH21_02800"/>
<name>A0AA48KIT1_9RHOB</name>
<dbReference type="Proteomes" id="UP001337723">
    <property type="component" value="Chromosome"/>
</dbReference>
<dbReference type="SUPFAM" id="SSF63411">
    <property type="entry name" value="LuxS/MPP-like metallohydrolase"/>
    <property type="match status" value="2"/>
</dbReference>
<dbReference type="RefSeq" id="WP_338273675.1">
    <property type="nucleotide sequence ID" value="NZ_AP027266.1"/>
</dbReference>
<dbReference type="EMBL" id="AP027266">
    <property type="protein sequence ID" value="BDW84103.1"/>
    <property type="molecule type" value="Genomic_DNA"/>
</dbReference>
<dbReference type="GO" id="GO:0046872">
    <property type="term" value="F:metal ion binding"/>
    <property type="evidence" value="ECO:0007669"/>
    <property type="project" value="InterPro"/>
</dbReference>
<feature type="chain" id="PRO_5045630557" evidence="1">
    <location>
        <begin position="21"/>
        <end position="437"/>
    </location>
</feature>
<dbReference type="PANTHER" id="PTHR11851:SF224">
    <property type="entry name" value="PROCESSING PROTEASE"/>
    <property type="match status" value="1"/>
</dbReference>
<dbReference type="Pfam" id="PF00675">
    <property type="entry name" value="Peptidase_M16"/>
    <property type="match status" value="1"/>
</dbReference>
<sequence length="437" mass="46233">MIARIAATLAALCFAFPALATIEIEEVTSPGGVEAWLVEDHSIPFVALEFWFLGGSALDAPEARGATYLMTGLLEEGAADMDAQAFAAAREGLAASFSFDASRDVVSIGARMLTQNRDAAADLLRAALVEPRFDPDAIERVRGQVLSLLERNARDPGTIARTTFNDMAYGDHPYATPQEGTPESVAALTRDDILAAHRAALTRDRVVVGAAGDITAAELGALIDHILGDLPAEAPPRPGPVTSGLAGGVTVVDFPSPQSVAYFGHAGIDRDDPDFFAAFVLNEVLGGSGFQSRLMQEVRVARGLTYGIGSFLSLADLSPAVLGQFSSSNELVAEAIDVVRAQWADLAQNGITEAELEAAKRYMTGEYPLRFDGNGTIASILASMQSDDMPVDYITNRNSYIEAVTLDDVRRVAARLLDPAALHFVVVGQPQGLSPGN</sequence>
<dbReference type="InterPro" id="IPR011765">
    <property type="entry name" value="Pept_M16_N"/>
</dbReference>
<keyword evidence="1" id="KW-0732">Signal</keyword>
<dbReference type="InterPro" id="IPR050361">
    <property type="entry name" value="MPP/UQCRC_Complex"/>
</dbReference>
<feature type="domain" description="Peptidase M16 N-terminal" evidence="2">
    <location>
        <begin position="38"/>
        <end position="176"/>
    </location>
</feature>
<evidence type="ECO:0000313" key="5">
    <source>
        <dbReference type="Proteomes" id="UP001337723"/>
    </source>
</evidence>